<dbReference type="InterPro" id="IPR009057">
    <property type="entry name" value="Homeodomain-like_sf"/>
</dbReference>
<accession>A0A6I3SV70</accession>
<keyword evidence="9" id="KW-1185">Reference proteome</keyword>
<evidence type="ECO:0000313" key="8">
    <source>
        <dbReference type="Proteomes" id="UP000430634"/>
    </source>
</evidence>
<dbReference type="Proteomes" id="UP000430634">
    <property type="component" value="Unassembled WGS sequence"/>
</dbReference>
<gene>
    <name evidence="6" type="ORF">GCM10011572_03680</name>
    <name evidence="7" type="ORF">GM672_10200</name>
</gene>
<organism evidence="7 8">
    <name type="scientific">Pseudoduganella buxea</name>
    <dbReference type="NCBI Taxonomy" id="1949069"/>
    <lineage>
        <taxon>Bacteria</taxon>
        <taxon>Pseudomonadati</taxon>
        <taxon>Pseudomonadota</taxon>
        <taxon>Betaproteobacteria</taxon>
        <taxon>Burkholderiales</taxon>
        <taxon>Oxalobacteraceae</taxon>
        <taxon>Telluria group</taxon>
        <taxon>Pseudoduganella</taxon>
    </lineage>
</organism>
<comment type="caution">
    <text evidence="7">The sequence shown here is derived from an EMBL/GenBank/DDBJ whole genome shotgun (WGS) entry which is preliminary data.</text>
</comment>
<dbReference type="EMBL" id="WNKZ01000022">
    <property type="protein sequence ID" value="MTV53101.1"/>
    <property type="molecule type" value="Genomic_DNA"/>
</dbReference>
<dbReference type="GO" id="GO:0043565">
    <property type="term" value="F:sequence-specific DNA binding"/>
    <property type="evidence" value="ECO:0007669"/>
    <property type="project" value="InterPro"/>
</dbReference>
<dbReference type="SMART" id="SM00871">
    <property type="entry name" value="AraC_E_bind"/>
    <property type="match status" value="1"/>
</dbReference>
<dbReference type="InterPro" id="IPR029442">
    <property type="entry name" value="GyrI-like"/>
</dbReference>
<feature type="compositionally biased region" description="Polar residues" evidence="4">
    <location>
        <begin position="106"/>
        <end position="124"/>
    </location>
</feature>
<dbReference type="InterPro" id="IPR018062">
    <property type="entry name" value="HTH_AraC-typ_CS"/>
</dbReference>
<dbReference type="SMART" id="SM00342">
    <property type="entry name" value="HTH_ARAC"/>
    <property type="match status" value="1"/>
</dbReference>
<keyword evidence="3" id="KW-0804">Transcription</keyword>
<keyword evidence="1" id="KW-0805">Transcription regulation</keyword>
<dbReference type="GO" id="GO:0003700">
    <property type="term" value="F:DNA-binding transcription factor activity"/>
    <property type="evidence" value="ECO:0007669"/>
    <property type="project" value="InterPro"/>
</dbReference>
<dbReference type="Pfam" id="PF12833">
    <property type="entry name" value="HTH_18"/>
    <property type="match status" value="1"/>
</dbReference>
<dbReference type="EMBL" id="BMKG01000001">
    <property type="protein sequence ID" value="GGB85023.1"/>
    <property type="molecule type" value="Genomic_DNA"/>
</dbReference>
<protein>
    <submittedName>
        <fullName evidence="6">AraC family transcriptional regulator</fullName>
    </submittedName>
    <submittedName>
        <fullName evidence="7">Helix-turn-helix domain-containing protein</fullName>
    </submittedName>
</protein>
<reference evidence="6" key="1">
    <citation type="journal article" date="2014" name="Int. J. Syst. Evol. Microbiol.">
        <title>Complete genome of a new Firmicutes species belonging to the dominant human colonic microbiota ('Ruminococcus bicirculans') reveals two chromosomes and a selective capacity to utilize plant glucans.</title>
        <authorList>
            <consortium name="NISC Comparative Sequencing Program"/>
            <person name="Wegmann U."/>
            <person name="Louis P."/>
            <person name="Goesmann A."/>
            <person name="Henrissat B."/>
            <person name="Duncan S.H."/>
            <person name="Flint H.J."/>
        </authorList>
    </citation>
    <scope>NUCLEOTIDE SEQUENCE</scope>
    <source>
        <strain evidence="6">CGMCC 1.15931</strain>
    </source>
</reference>
<dbReference type="AlphaFoldDB" id="A0A6I3SV70"/>
<evidence type="ECO:0000256" key="4">
    <source>
        <dbReference type="SAM" id="MobiDB-lite"/>
    </source>
</evidence>
<dbReference type="OrthoDB" id="282744at2"/>
<dbReference type="Proteomes" id="UP000622638">
    <property type="component" value="Unassembled WGS sequence"/>
</dbReference>
<reference evidence="6" key="4">
    <citation type="submission" date="2024-05" db="EMBL/GenBank/DDBJ databases">
        <authorList>
            <person name="Sun Q."/>
            <person name="Zhou Y."/>
        </authorList>
    </citation>
    <scope>NUCLEOTIDE SEQUENCE</scope>
    <source>
        <strain evidence="6">CGMCC 1.15931</strain>
    </source>
</reference>
<dbReference type="Gene3D" id="3.20.80.10">
    <property type="entry name" value="Regulatory factor, effector binding domain"/>
    <property type="match status" value="1"/>
</dbReference>
<dbReference type="InterPro" id="IPR050908">
    <property type="entry name" value="SmbC-like"/>
</dbReference>
<sequence length="306" mass="34334">MTDLHRREYEHRMHRVLEHIDRHLDRQVSLPELAEVAHFSPFHFHRLFSSWMGETVGDYVRRRRLETAASRLASQPDVTVLQAALAAGFGSAEAFTRAFKARFGQAPTTWRQGQRAQDSKSGQVARNGGQAGSPATRHDGVSTNPREHTMIEVTIVERQPVHLAYLRKTGPYGPELFTFWTETVYPWMATNQLLGLPRYGICLDDPITTAPAQCRYDAAVEVAPERVLSGNPMRTVLPGGRYAVHRFRGPGHAVNHAWTALTRDWLPSSGLQLDGRPFFEHYPPDAAYDPATGVFEAELCMPVAPL</sequence>
<dbReference type="SUPFAM" id="SSF55136">
    <property type="entry name" value="Probable bacterial effector-binding domain"/>
    <property type="match status" value="1"/>
</dbReference>
<keyword evidence="2" id="KW-0238">DNA-binding</keyword>
<dbReference type="RefSeq" id="WP_155470420.1">
    <property type="nucleotide sequence ID" value="NZ_BMKG01000001.1"/>
</dbReference>
<reference evidence="9" key="2">
    <citation type="journal article" date="2019" name="Int. J. Syst. Evol. Microbiol.">
        <title>The Global Catalogue of Microorganisms (GCM) 10K type strain sequencing project: providing services to taxonomists for standard genome sequencing and annotation.</title>
        <authorList>
            <consortium name="The Broad Institute Genomics Platform"/>
            <consortium name="The Broad Institute Genome Sequencing Center for Infectious Disease"/>
            <person name="Wu L."/>
            <person name="Ma J."/>
        </authorList>
    </citation>
    <scope>NUCLEOTIDE SEQUENCE [LARGE SCALE GENOMIC DNA]</scope>
    <source>
        <strain evidence="9">CGMCC 1.15931</strain>
    </source>
</reference>
<feature type="region of interest" description="Disordered" evidence="4">
    <location>
        <begin position="106"/>
        <end position="143"/>
    </location>
</feature>
<dbReference type="InterPro" id="IPR018060">
    <property type="entry name" value="HTH_AraC"/>
</dbReference>
<dbReference type="SUPFAM" id="SSF46689">
    <property type="entry name" value="Homeodomain-like"/>
    <property type="match status" value="2"/>
</dbReference>
<evidence type="ECO:0000256" key="2">
    <source>
        <dbReference type="ARBA" id="ARBA00023125"/>
    </source>
</evidence>
<proteinExistence type="predicted"/>
<evidence type="ECO:0000313" key="7">
    <source>
        <dbReference type="EMBL" id="MTV53101.1"/>
    </source>
</evidence>
<feature type="domain" description="HTH araC/xylS-type" evidence="5">
    <location>
        <begin position="14"/>
        <end position="113"/>
    </location>
</feature>
<evidence type="ECO:0000313" key="6">
    <source>
        <dbReference type="EMBL" id="GGB85023.1"/>
    </source>
</evidence>
<reference evidence="7 8" key="3">
    <citation type="submission" date="2019-11" db="EMBL/GenBank/DDBJ databases">
        <title>Type strains purchased from KCTC, JCM and DSMZ.</title>
        <authorList>
            <person name="Lu H."/>
        </authorList>
    </citation>
    <scope>NUCLEOTIDE SEQUENCE [LARGE SCALE GENOMIC DNA]</scope>
    <source>
        <strain evidence="7 8">KCTC 52429</strain>
    </source>
</reference>
<dbReference type="PROSITE" id="PS00041">
    <property type="entry name" value="HTH_ARAC_FAMILY_1"/>
    <property type="match status" value="1"/>
</dbReference>
<dbReference type="InterPro" id="IPR011256">
    <property type="entry name" value="Reg_factor_effector_dom_sf"/>
</dbReference>
<dbReference type="InterPro" id="IPR010499">
    <property type="entry name" value="AraC_E-bd"/>
</dbReference>
<name>A0A6I3SV70_9BURK</name>
<evidence type="ECO:0000256" key="1">
    <source>
        <dbReference type="ARBA" id="ARBA00023015"/>
    </source>
</evidence>
<dbReference type="PANTHER" id="PTHR40055:SF1">
    <property type="entry name" value="TRANSCRIPTIONAL REGULATOR YGIV-RELATED"/>
    <property type="match status" value="1"/>
</dbReference>
<dbReference type="PROSITE" id="PS01124">
    <property type="entry name" value="HTH_ARAC_FAMILY_2"/>
    <property type="match status" value="1"/>
</dbReference>
<evidence type="ECO:0000256" key="3">
    <source>
        <dbReference type="ARBA" id="ARBA00023163"/>
    </source>
</evidence>
<dbReference type="PANTHER" id="PTHR40055">
    <property type="entry name" value="TRANSCRIPTIONAL REGULATOR YGIV-RELATED"/>
    <property type="match status" value="1"/>
</dbReference>
<dbReference type="Pfam" id="PF06445">
    <property type="entry name" value="GyrI-like"/>
    <property type="match status" value="1"/>
</dbReference>
<evidence type="ECO:0000259" key="5">
    <source>
        <dbReference type="PROSITE" id="PS01124"/>
    </source>
</evidence>
<evidence type="ECO:0000313" key="9">
    <source>
        <dbReference type="Proteomes" id="UP000622638"/>
    </source>
</evidence>
<dbReference type="Gene3D" id="1.10.10.60">
    <property type="entry name" value="Homeodomain-like"/>
    <property type="match status" value="2"/>
</dbReference>